<evidence type="ECO:0000313" key="3">
    <source>
        <dbReference type="Proteomes" id="UP000198848"/>
    </source>
</evidence>
<dbReference type="Proteomes" id="UP000198848">
    <property type="component" value="Unassembled WGS sequence"/>
</dbReference>
<gene>
    <name evidence="2" type="ORF">SAMN04489842_3992</name>
</gene>
<keyword evidence="1" id="KW-0812">Transmembrane</keyword>
<evidence type="ECO:0000313" key="2">
    <source>
        <dbReference type="EMBL" id="SDR43679.1"/>
    </source>
</evidence>
<reference evidence="3" key="1">
    <citation type="submission" date="2016-10" db="EMBL/GenBank/DDBJ databases">
        <authorList>
            <person name="Varghese N."/>
            <person name="Submissions S."/>
        </authorList>
    </citation>
    <scope>NUCLEOTIDE SEQUENCE [LARGE SCALE GENOMIC DNA]</scope>
    <source>
        <strain evidence="3">DSM 24767</strain>
    </source>
</reference>
<sequence>MDTVAELVLVVSSLLIIGVPAWYIWRWNLEQSGGKDDT</sequence>
<feature type="transmembrane region" description="Helical" evidence="1">
    <location>
        <begin position="7"/>
        <end position="25"/>
    </location>
</feature>
<name>A0A1H1J181_NATTX</name>
<keyword evidence="3" id="KW-1185">Reference proteome</keyword>
<proteinExistence type="predicted"/>
<evidence type="ECO:0000256" key="1">
    <source>
        <dbReference type="SAM" id="Phobius"/>
    </source>
</evidence>
<dbReference type="EMBL" id="FNLC01000007">
    <property type="protein sequence ID" value="SDR43679.1"/>
    <property type="molecule type" value="Genomic_DNA"/>
</dbReference>
<dbReference type="AlphaFoldDB" id="A0A1H1J181"/>
<keyword evidence="1" id="KW-1133">Transmembrane helix</keyword>
<organism evidence="2 3">
    <name type="scientific">Natronobacterium texcoconense</name>
    <dbReference type="NCBI Taxonomy" id="1095778"/>
    <lineage>
        <taxon>Archaea</taxon>
        <taxon>Methanobacteriati</taxon>
        <taxon>Methanobacteriota</taxon>
        <taxon>Stenosarchaea group</taxon>
        <taxon>Halobacteria</taxon>
        <taxon>Halobacteriales</taxon>
        <taxon>Natrialbaceae</taxon>
        <taxon>Natronobacterium</taxon>
    </lineage>
</organism>
<keyword evidence="1" id="KW-0472">Membrane</keyword>
<dbReference type="STRING" id="1095778.SAMN04489842_3992"/>
<protein>
    <submittedName>
        <fullName evidence="2">Uncharacterized protein</fullName>
    </submittedName>
</protein>
<accession>A0A1H1J181</accession>